<dbReference type="RefSeq" id="WP_379664958.1">
    <property type="nucleotide sequence ID" value="NZ_JBHULH010000001.1"/>
</dbReference>
<gene>
    <name evidence="2" type="ORF">ACFSRZ_02570</name>
</gene>
<keyword evidence="1" id="KW-0472">Membrane</keyword>
<dbReference type="EMBL" id="JBHULH010000001">
    <property type="protein sequence ID" value="MFD2566239.1"/>
    <property type="molecule type" value="Genomic_DNA"/>
</dbReference>
<organism evidence="2 3">
    <name type="scientific">Pseudotenacibaculum haliotis</name>
    <dbReference type="NCBI Taxonomy" id="1862138"/>
    <lineage>
        <taxon>Bacteria</taxon>
        <taxon>Pseudomonadati</taxon>
        <taxon>Bacteroidota</taxon>
        <taxon>Flavobacteriia</taxon>
        <taxon>Flavobacteriales</taxon>
        <taxon>Flavobacteriaceae</taxon>
        <taxon>Pseudotenacibaculum</taxon>
    </lineage>
</organism>
<keyword evidence="1" id="KW-1133">Transmembrane helix</keyword>
<dbReference type="Proteomes" id="UP001597508">
    <property type="component" value="Unassembled WGS sequence"/>
</dbReference>
<evidence type="ECO:0000256" key="1">
    <source>
        <dbReference type="SAM" id="Phobius"/>
    </source>
</evidence>
<evidence type="ECO:0008006" key="4">
    <source>
        <dbReference type="Google" id="ProtNLM"/>
    </source>
</evidence>
<name>A0ABW5LPY6_9FLAO</name>
<proteinExistence type="predicted"/>
<comment type="caution">
    <text evidence="2">The sequence shown here is derived from an EMBL/GenBank/DDBJ whole genome shotgun (WGS) entry which is preliminary data.</text>
</comment>
<keyword evidence="1" id="KW-0812">Transmembrane</keyword>
<keyword evidence="3" id="KW-1185">Reference proteome</keyword>
<evidence type="ECO:0000313" key="3">
    <source>
        <dbReference type="Proteomes" id="UP001597508"/>
    </source>
</evidence>
<sequence>MLKKSSYIKCSQCGVFTSNADYCENCGELISYVKKVELKEEKQKQQRIEKARWEMQNPNWVERLKKHPFIPYRIVGLLLYSAFVIVSAIGAAVAWFLAMVAAG</sequence>
<accession>A0ABW5LPY6</accession>
<protein>
    <recommendedName>
        <fullName evidence="4">Zinc ribbon domain-containing protein</fullName>
    </recommendedName>
</protein>
<evidence type="ECO:0000313" key="2">
    <source>
        <dbReference type="EMBL" id="MFD2566239.1"/>
    </source>
</evidence>
<reference evidence="3" key="1">
    <citation type="journal article" date="2019" name="Int. J. Syst. Evol. Microbiol.">
        <title>The Global Catalogue of Microorganisms (GCM) 10K type strain sequencing project: providing services to taxonomists for standard genome sequencing and annotation.</title>
        <authorList>
            <consortium name="The Broad Institute Genomics Platform"/>
            <consortium name="The Broad Institute Genome Sequencing Center for Infectious Disease"/>
            <person name="Wu L."/>
            <person name="Ma J."/>
        </authorList>
    </citation>
    <scope>NUCLEOTIDE SEQUENCE [LARGE SCALE GENOMIC DNA]</scope>
    <source>
        <strain evidence="3">KCTC 52127</strain>
    </source>
</reference>
<feature type="transmembrane region" description="Helical" evidence="1">
    <location>
        <begin position="74"/>
        <end position="98"/>
    </location>
</feature>